<dbReference type="Gene3D" id="3.40.50.300">
    <property type="entry name" value="P-loop containing nucleotide triphosphate hydrolases"/>
    <property type="match status" value="1"/>
</dbReference>
<dbReference type="InterPro" id="IPR000795">
    <property type="entry name" value="T_Tr_GTP-bd_dom"/>
</dbReference>
<dbReference type="InterPro" id="IPR047042">
    <property type="entry name" value="BipA_II"/>
</dbReference>
<evidence type="ECO:0000259" key="3">
    <source>
        <dbReference type="PROSITE" id="PS51722"/>
    </source>
</evidence>
<organism evidence="4 5">
    <name type="scientific">Candidatus Jorgensenbacteria bacterium GW2011_GWF2_41_8</name>
    <dbReference type="NCBI Taxonomy" id="1618667"/>
    <lineage>
        <taxon>Bacteria</taxon>
        <taxon>Candidatus Joergenseniibacteriota</taxon>
    </lineage>
</organism>
<dbReference type="SUPFAM" id="SSF52540">
    <property type="entry name" value="P-loop containing nucleoside triphosphate hydrolases"/>
    <property type="match status" value="1"/>
</dbReference>
<dbReference type="CDD" id="cd03710">
    <property type="entry name" value="BipA_TypA_C"/>
    <property type="match status" value="1"/>
</dbReference>
<dbReference type="CDD" id="cd01891">
    <property type="entry name" value="TypA_BipA"/>
    <property type="match status" value="1"/>
</dbReference>
<dbReference type="InterPro" id="IPR042116">
    <property type="entry name" value="TypA/BipA_C"/>
</dbReference>
<evidence type="ECO:0000256" key="2">
    <source>
        <dbReference type="ARBA" id="ARBA00035722"/>
    </source>
</evidence>
<dbReference type="NCBIfam" id="TIGR01394">
    <property type="entry name" value="TypA_BipA"/>
    <property type="match status" value="1"/>
</dbReference>
<name>A0A0G0XI98_9BACT</name>
<dbReference type="NCBIfam" id="TIGR00231">
    <property type="entry name" value="small_GTP"/>
    <property type="match status" value="1"/>
</dbReference>
<dbReference type="InterPro" id="IPR035647">
    <property type="entry name" value="EFG_III/V"/>
</dbReference>
<evidence type="ECO:0000313" key="5">
    <source>
        <dbReference type="Proteomes" id="UP000033856"/>
    </source>
</evidence>
<keyword evidence="1" id="KW-0342">GTP-binding</keyword>
<dbReference type="InterPro" id="IPR035651">
    <property type="entry name" value="BipA_V"/>
</dbReference>
<dbReference type="InterPro" id="IPR005225">
    <property type="entry name" value="Small_GTP-bd"/>
</dbReference>
<dbReference type="GO" id="GO:0005829">
    <property type="term" value="C:cytosol"/>
    <property type="evidence" value="ECO:0007669"/>
    <property type="project" value="TreeGrafter"/>
</dbReference>
<dbReference type="InterPro" id="IPR006298">
    <property type="entry name" value="BipA"/>
</dbReference>
<dbReference type="Gene3D" id="2.40.50.250">
    <property type="entry name" value="bipa protein"/>
    <property type="match status" value="1"/>
</dbReference>
<accession>A0A0G0XI98</accession>
<dbReference type="Pfam" id="PF21018">
    <property type="entry name" value="BipA_C"/>
    <property type="match status" value="1"/>
</dbReference>
<dbReference type="GO" id="GO:1990904">
    <property type="term" value="C:ribonucleoprotein complex"/>
    <property type="evidence" value="ECO:0007669"/>
    <property type="project" value="TreeGrafter"/>
</dbReference>
<dbReference type="PATRIC" id="fig|1618667.3.peg.374"/>
<dbReference type="PROSITE" id="PS00301">
    <property type="entry name" value="G_TR_1"/>
    <property type="match status" value="1"/>
</dbReference>
<dbReference type="CDD" id="cd03691">
    <property type="entry name" value="BipA_TypA_II"/>
    <property type="match status" value="1"/>
</dbReference>
<dbReference type="PANTHER" id="PTHR42908">
    <property type="entry name" value="TRANSLATION ELONGATION FACTOR-RELATED"/>
    <property type="match status" value="1"/>
</dbReference>
<dbReference type="Proteomes" id="UP000033856">
    <property type="component" value="Unassembled WGS sequence"/>
</dbReference>
<dbReference type="GO" id="GO:0005525">
    <property type="term" value="F:GTP binding"/>
    <property type="evidence" value="ECO:0007669"/>
    <property type="project" value="UniProtKB-KW"/>
</dbReference>
<dbReference type="InterPro" id="IPR048876">
    <property type="entry name" value="BipA_C"/>
</dbReference>
<dbReference type="GO" id="GO:0003924">
    <property type="term" value="F:GTPase activity"/>
    <property type="evidence" value="ECO:0007669"/>
    <property type="project" value="InterPro"/>
</dbReference>
<dbReference type="InterPro" id="IPR009000">
    <property type="entry name" value="Transl_B-barrel_sf"/>
</dbReference>
<dbReference type="AlphaFoldDB" id="A0A0G0XI98"/>
<dbReference type="FunFam" id="3.40.50.300:FF:000055">
    <property type="entry name" value="GTP-binding protein TypA"/>
    <property type="match status" value="1"/>
</dbReference>
<dbReference type="InterPro" id="IPR047041">
    <property type="entry name" value="BipA_GTP-bd_dom"/>
</dbReference>
<dbReference type="InterPro" id="IPR004161">
    <property type="entry name" value="EFTu-like_2"/>
</dbReference>
<proteinExistence type="predicted"/>
<sequence>MKTKASNLRNIAIIAHVDHGKTTLVDFLLKQSNTFHAKAEELSKDLIMDSNDLERERGITILAKNASVRFGDVKINIIDTPGHADFGGEVERTLNMADGALLLVDAQEGPMPQTKFVLKKALELNLKIIVVINKIDKPGADIKRTIDEISNLFLGLAQEEHHLDFPTIYAIGREGKSWNHVPSETEKSQPADLKSLFEKIIEYIPAPEIDIDAPLQLLVANLDYDDFQGKYTIGRIARGKMKKGQSITTINPAGEKGVGRIEKIFTFDGLQRTEREEADGGDIAAITGVPDSCIGMTIADVGNPEALPMTMIEEPTLRIKIGPNTSPFKGKEGTRFTSRQIAERLHRELETNVGMKMEELGGTDFLVSGRGELHLSILIETLRREGFELEISKPEVIIKEANGVKTEPFEEITVDVPEEYVGVITTEFGKRKAELINLINHNNGYARLVYHINTRGFLGLRNILVTDTKGTAVINSVLLGYKEMAGQLPRSRNGALIASETGKAVAFGLEVAQGRGTVFIDPITQVYEGMIIGLNGRKEDIEINVCKGKQLTNMRSKSSDGTIILTPPVIFTLEQALDFIEDDELLEITPQSIRLRKKFLSKTERDKNKRKE</sequence>
<evidence type="ECO:0000313" key="4">
    <source>
        <dbReference type="EMBL" id="KKS24600.1"/>
    </source>
</evidence>
<dbReference type="Pfam" id="PF00009">
    <property type="entry name" value="GTP_EFTU"/>
    <property type="match status" value="1"/>
</dbReference>
<dbReference type="FunFam" id="3.30.70.240:FF:000002">
    <property type="entry name" value="GTP-binding protein TypA"/>
    <property type="match status" value="1"/>
</dbReference>
<dbReference type="FunFam" id="2.40.50.250:FF:000001">
    <property type="entry name" value="GTP-binding protein TypA"/>
    <property type="match status" value="1"/>
</dbReference>
<dbReference type="Pfam" id="PF00679">
    <property type="entry name" value="EFG_C"/>
    <property type="match status" value="1"/>
</dbReference>
<dbReference type="SUPFAM" id="SSF50447">
    <property type="entry name" value="Translation proteins"/>
    <property type="match status" value="1"/>
</dbReference>
<dbReference type="SUPFAM" id="SSF54980">
    <property type="entry name" value="EF-G C-terminal domain-like"/>
    <property type="match status" value="2"/>
</dbReference>
<dbReference type="Gene3D" id="2.40.30.10">
    <property type="entry name" value="Translation factors"/>
    <property type="match status" value="1"/>
</dbReference>
<evidence type="ECO:0000256" key="1">
    <source>
        <dbReference type="ARBA" id="ARBA00023134"/>
    </source>
</evidence>
<dbReference type="InterPro" id="IPR031157">
    <property type="entry name" value="G_TR_CS"/>
</dbReference>
<dbReference type="Gene3D" id="3.30.70.240">
    <property type="match status" value="1"/>
</dbReference>
<protein>
    <recommendedName>
        <fullName evidence="2">50S ribosomal subunit assembly factor BipA</fullName>
    </recommendedName>
</protein>
<dbReference type="PANTHER" id="PTHR42908:SF8">
    <property type="entry name" value="TR-TYPE G DOMAIN-CONTAINING PROTEIN"/>
    <property type="match status" value="1"/>
</dbReference>
<dbReference type="Pfam" id="PF03144">
    <property type="entry name" value="GTP_EFTU_D2"/>
    <property type="match status" value="1"/>
</dbReference>
<dbReference type="InterPro" id="IPR027417">
    <property type="entry name" value="P-loop_NTPase"/>
</dbReference>
<dbReference type="InterPro" id="IPR000640">
    <property type="entry name" value="EFG_V-like"/>
</dbReference>
<dbReference type="EMBL" id="LCCD01000022">
    <property type="protein sequence ID" value="KKS24600.1"/>
    <property type="molecule type" value="Genomic_DNA"/>
</dbReference>
<reference evidence="4 5" key="1">
    <citation type="journal article" date="2015" name="Nature">
        <title>rRNA introns, odd ribosomes, and small enigmatic genomes across a large radiation of phyla.</title>
        <authorList>
            <person name="Brown C.T."/>
            <person name="Hug L.A."/>
            <person name="Thomas B.C."/>
            <person name="Sharon I."/>
            <person name="Castelle C.J."/>
            <person name="Singh A."/>
            <person name="Wilkins M.J."/>
            <person name="Williams K.H."/>
            <person name="Banfield J.F."/>
        </authorList>
    </citation>
    <scope>NUCLEOTIDE SEQUENCE [LARGE SCALE GENOMIC DNA]</scope>
</reference>
<feature type="domain" description="Tr-type G" evidence="3">
    <location>
        <begin position="6"/>
        <end position="208"/>
    </location>
</feature>
<dbReference type="PROSITE" id="PS51722">
    <property type="entry name" value="G_TR_2"/>
    <property type="match status" value="1"/>
</dbReference>
<dbReference type="PRINTS" id="PR00315">
    <property type="entry name" value="ELONGATNFCT"/>
</dbReference>
<comment type="caution">
    <text evidence="4">The sequence shown here is derived from an EMBL/GenBank/DDBJ whole genome shotgun (WGS) entry which is preliminary data.</text>
</comment>
<keyword evidence="1" id="KW-0547">Nucleotide-binding</keyword>
<gene>
    <name evidence="4" type="ORF">UU83_C0022G0005</name>
</gene>
<dbReference type="Gene3D" id="3.30.70.870">
    <property type="entry name" value="Elongation Factor G (Translational Gtpase), domain 3"/>
    <property type="match status" value="1"/>
</dbReference>